<evidence type="ECO:0000256" key="1">
    <source>
        <dbReference type="ARBA" id="ARBA00022908"/>
    </source>
</evidence>
<dbReference type="PANTHER" id="PTHR30349">
    <property type="entry name" value="PHAGE INTEGRASE-RELATED"/>
    <property type="match status" value="1"/>
</dbReference>
<comment type="caution">
    <text evidence="7">The sequence shown here is derived from an EMBL/GenBank/DDBJ whole genome shotgun (WGS) entry which is preliminary data.</text>
</comment>
<evidence type="ECO:0000256" key="3">
    <source>
        <dbReference type="ARBA" id="ARBA00023172"/>
    </source>
</evidence>
<dbReference type="Pfam" id="PF24624">
    <property type="entry name" value="Int_N"/>
    <property type="match status" value="1"/>
</dbReference>
<dbReference type="InterPro" id="IPR010998">
    <property type="entry name" value="Integrase_recombinase_N"/>
</dbReference>
<evidence type="ECO:0000313" key="8">
    <source>
        <dbReference type="Proteomes" id="UP000480943"/>
    </source>
</evidence>
<dbReference type="PANTHER" id="PTHR30349:SF93">
    <property type="entry name" value="FELS-2 PROPHAGE PROTEIN"/>
    <property type="match status" value="1"/>
</dbReference>
<dbReference type="AlphaFoldDB" id="A0AAD3ZVW8"/>
<keyword evidence="3" id="KW-0233">DNA recombination</keyword>
<dbReference type="InterPro" id="IPR002104">
    <property type="entry name" value="Integrase_catalytic"/>
</dbReference>
<dbReference type="Gene3D" id="1.10.443.10">
    <property type="entry name" value="Intergrase catalytic core"/>
    <property type="match status" value="1"/>
</dbReference>
<evidence type="ECO:0000259" key="5">
    <source>
        <dbReference type="PROSITE" id="PS51898"/>
    </source>
</evidence>
<dbReference type="GO" id="GO:0015074">
    <property type="term" value="P:DNA integration"/>
    <property type="evidence" value="ECO:0007669"/>
    <property type="project" value="UniProtKB-KW"/>
</dbReference>
<dbReference type="PROSITE" id="PS51900">
    <property type="entry name" value="CB"/>
    <property type="match status" value="1"/>
</dbReference>
<feature type="domain" description="Core-binding (CB)" evidence="6">
    <location>
        <begin position="58"/>
        <end position="137"/>
    </location>
</feature>
<dbReference type="InterPro" id="IPR013762">
    <property type="entry name" value="Integrase-like_cat_sf"/>
</dbReference>
<evidence type="ECO:0000259" key="6">
    <source>
        <dbReference type="PROSITE" id="PS51900"/>
    </source>
</evidence>
<dbReference type="GO" id="GO:0006310">
    <property type="term" value="P:DNA recombination"/>
    <property type="evidence" value="ECO:0007669"/>
    <property type="project" value="UniProtKB-KW"/>
</dbReference>
<dbReference type="SUPFAM" id="SSF56349">
    <property type="entry name" value="DNA breaking-rejoining enzymes"/>
    <property type="match status" value="1"/>
</dbReference>
<evidence type="ECO:0000256" key="2">
    <source>
        <dbReference type="ARBA" id="ARBA00023125"/>
    </source>
</evidence>
<dbReference type="PROSITE" id="PS51898">
    <property type="entry name" value="TYR_RECOMBINASE"/>
    <property type="match status" value="1"/>
</dbReference>
<gene>
    <name evidence="7" type="ORF">F6450_08920</name>
</gene>
<feature type="domain" description="Tyr recombinase" evidence="5">
    <location>
        <begin position="159"/>
        <end position="315"/>
    </location>
</feature>
<evidence type="ECO:0000313" key="7">
    <source>
        <dbReference type="EMBL" id="KAB1181464.1"/>
    </source>
</evidence>
<dbReference type="RefSeq" id="WP_068945401.1">
    <property type="nucleotide sequence ID" value="NZ_CP065042.1"/>
</dbReference>
<name>A0AAD3ZVW8_PHODD</name>
<reference evidence="7 8" key="1">
    <citation type="submission" date="2019-09" db="EMBL/GenBank/DDBJ databases">
        <title>Photobacterium damselae subsp. damselae CDC-2227-81, a human clinical isolate.</title>
        <authorList>
            <person name="Osorio C.R."/>
        </authorList>
    </citation>
    <scope>NUCLEOTIDE SEQUENCE [LARGE SCALE GENOMIC DNA]</scope>
    <source>
        <strain evidence="7 8">CDC-2227-81</strain>
    </source>
</reference>
<dbReference type="Pfam" id="PF00589">
    <property type="entry name" value="Phage_integrase"/>
    <property type="match status" value="1"/>
</dbReference>
<dbReference type="Gene3D" id="1.10.150.130">
    <property type="match status" value="1"/>
</dbReference>
<accession>A0AAD3ZVW8</accession>
<protein>
    <submittedName>
        <fullName evidence="7">Tyrosine-type recombinase/integrase</fullName>
    </submittedName>
</protein>
<dbReference type="InterPro" id="IPR011010">
    <property type="entry name" value="DNA_brk_join_enz"/>
</dbReference>
<dbReference type="InterPro" id="IPR044068">
    <property type="entry name" value="CB"/>
</dbReference>
<dbReference type="InterPro" id="IPR050090">
    <property type="entry name" value="Tyrosine_recombinase_XerCD"/>
</dbReference>
<organism evidence="7 8">
    <name type="scientific">Photobacterium damselae subsp. damselae</name>
    <name type="common">Listonella damsela</name>
    <dbReference type="NCBI Taxonomy" id="85581"/>
    <lineage>
        <taxon>Bacteria</taxon>
        <taxon>Pseudomonadati</taxon>
        <taxon>Pseudomonadota</taxon>
        <taxon>Gammaproteobacteria</taxon>
        <taxon>Vibrionales</taxon>
        <taxon>Vibrionaceae</taxon>
        <taxon>Photobacterium</taxon>
    </lineage>
</organism>
<sequence>MSIKSIPNGYEVDCRPQGRYGKRYRKKFKTKAEATQFERWLLATKAQKNWLEKPKDKRRLNELIELWYIHKGQQLKSGYSNKQKLYALSHELGNPRACDISKRMFADYRAQRFSNGISISTVNRTQNLLSGVFTTLIEIQEYHGEHPIKGMVKPKPKTREMSFLTKEEVKILLNALEGDALNVAKLCLSTGARWSEAVNLKGSNIQSNRVTFVDTKNGKNRTIPIRPEFLAEIYKGKNGKLFDVSYTEFRNTIHSLGFDLPKGQASHVLRHTFASHFMMNGGNILTLQKILGHSTITQTMTYAHLAPDYLNEAMELNPLSTI</sequence>
<keyword evidence="2 4" id="KW-0238">DNA-binding</keyword>
<keyword evidence="1" id="KW-0229">DNA integration</keyword>
<dbReference type="EMBL" id="VZUQ01000053">
    <property type="protein sequence ID" value="KAB1181464.1"/>
    <property type="molecule type" value="Genomic_DNA"/>
</dbReference>
<dbReference type="CDD" id="cd00796">
    <property type="entry name" value="INT_Rci_Hp1_C"/>
    <property type="match status" value="1"/>
</dbReference>
<evidence type="ECO:0000256" key="4">
    <source>
        <dbReference type="PROSITE-ProRule" id="PRU01248"/>
    </source>
</evidence>
<dbReference type="InterPro" id="IPR057084">
    <property type="entry name" value="Int_N"/>
</dbReference>
<dbReference type="Proteomes" id="UP000480943">
    <property type="component" value="Unassembled WGS sequence"/>
</dbReference>
<proteinExistence type="predicted"/>
<dbReference type="GO" id="GO:0003677">
    <property type="term" value="F:DNA binding"/>
    <property type="evidence" value="ECO:0007669"/>
    <property type="project" value="UniProtKB-UniRule"/>
</dbReference>